<dbReference type="PANTHER" id="PTHR23523">
    <property type="match status" value="1"/>
</dbReference>
<organism evidence="8 9">
    <name type="scientific">Evansella alkalicola</name>
    <dbReference type="NCBI Taxonomy" id="745819"/>
    <lineage>
        <taxon>Bacteria</taxon>
        <taxon>Bacillati</taxon>
        <taxon>Bacillota</taxon>
        <taxon>Bacilli</taxon>
        <taxon>Bacillales</taxon>
        <taxon>Bacillaceae</taxon>
        <taxon>Evansella</taxon>
    </lineage>
</organism>
<feature type="transmembrane region" description="Helical" evidence="6">
    <location>
        <begin position="78"/>
        <end position="97"/>
    </location>
</feature>
<dbReference type="SUPFAM" id="SSF103473">
    <property type="entry name" value="MFS general substrate transporter"/>
    <property type="match status" value="1"/>
</dbReference>
<dbReference type="Pfam" id="PF07690">
    <property type="entry name" value="MFS_1"/>
    <property type="match status" value="2"/>
</dbReference>
<feature type="transmembrane region" description="Helical" evidence="6">
    <location>
        <begin position="136"/>
        <end position="161"/>
    </location>
</feature>
<keyword evidence="4 6" id="KW-1133">Transmembrane helix</keyword>
<dbReference type="CDD" id="cd17339">
    <property type="entry name" value="MFS_NIMT_CynX_like"/>
    <property type="match status" value="1"/>
</dbReference>
<feature type="transmembrane region" description="Helical" evidence="6">
    <location>
        <begin position="216"/>
        <end position="239"/>
    </location>
</feature>
<keyword evidence="5 6" id="KW-0472">Membrane</keyword>
<feature type="transmembrane region" description="Helical" evidence="6">
    <location>
        <begin position="167"/>
        <end position="188"/>
    </location>
</feature>
<feature type="transmembrane region" description="Helical" evidence="6">
    <location>
        <begin position="371"/>
        <end position="392"/>
    </location>
</feature>
<reference evidence="8 9" key="1">
    <citation type="submission" date="2021-06" db="EMBL/GenBank/DDBJ databases">
        <title>Bacillus sp. RD4P76, an endophyte from a halophyte.</title>
        <authorList>
            <person name="Sun J.-Q."/>
        </authorList>
    </citation>
    <scope>NUCLEOTIDE SEQUENCE [LARGE SCALE GENOMIC DNA]</scope>
    <source>
        <strain evidence="8 9">JCM 17098</strain>
    </source>
</reference>
<dbReference type="Proteomes" id="UP000790580">
    <property type="component" value="Unassembled WGS sequence"/>
</dbReference>
<feature type="transmembrane region" description="Helical" evidence="6">
    <location>
        <begin position="251"/>
        <end position="270"/>
    </location>
</feature>
<dbReference type="EMBL" id="JAHQCR010000020">
    <property type="protein sequence ID" value="MBU9720636.1"/>
    <property type="molecule type" value="Genomic_DNA"/>
</dbReference>
<feature type="transmembrane region" description="Helical" evidence="6">
    <location>
        <begin position="54"/>
        <end position="71"/>
    </location>
</feature>
<name>A0ABS6JPZ8_9BACI</name>
<evidence type="ECO:0000256" key="1">
    <source>
        <dbReference type="ARBA" id="ARBA00004651"/>
    </source>
</evidence>
<dbReference type="InterPro" id="IPR020846">
    <property type="entry name" value="MFS_dom"/>
</dbReference>
<evidence type="ECO:0000313" key="9">
    <source>
        <dbReference type="Proteomes" id="UP000790580"/>
    </source>
</evidence>
<comment type="caution">
    <text evidence="8">The sequence shown here is derived from an EMBL/GenBank/DDBJ whole genome shotgun (WGS) entry which is preliminary data.</text>
</comment>
<evidence type="ECO:0000256" key="4">
    <source>
        <dbReference type="ARBA" id="ARBA00022989"/>
    </source>
</evidence>
<feature type="transmembrane region" description="Helical" evidence="6">
    <location>
        <begin position="343"/>
        <end position="365"/>
    </location>
</feature>
<dbReference type="InterPro" id="IPR036259">
    <property type="entry name" value="MFS_trans_sf"/>
</dbReference>
<dbReference type="PANTHER" id="PTHR23523:SF2">
    <property type="entry name" value="2-NITROIMIDAZOLE TRANSPORTER"/>
    <property type="match status" value="1"/>
</dbReference>
<dbReference type="PROSITE" id="PS50850">
    <property type="entry name" value="MFS"/>
    <property type="match status" value="1"/>
</dbReference>
<keyword evidence="3 6" id="KW-0812">Transmembrane</keyword>
<sequence>MVTLAKEKDISAKKIVLLLGILFVAFNLRPAITSVGPLVGEIRFDLGISNSEAGLITTLPLLSFAVFSLVAPKLGIRFGNEIMIFAGLIALLSGIMIRSTGLLSTLFIGTALVGVGIAISNVLLPSIVKNHYPHKIGLITGVYTTSMSTFAALGSGISFPISQGLQLGWRNALLVWSILAVIAIIIWIPQLKSNKKVENTTKDINSRLNNIWRSPLAWQVTIYMGLQSFLFYCMIAWLPEILSGSMLSISAAGWMISIMQIAGLPMTFLTPVFADRFRDQRGIVVFIGVLYIIGISSLLFLESTFTIILGVIFIGLGQGASISLALTMIGLRAASGKEAAELSGMAQSVGYALAAIGPVLIGYLIDLTGSGIVPLYVFCGIAVLLVIAGLGAGRNKTIFV</sequence>
<evidence type="ECO:0000259" key="7">
    <source>
        <dbReference type="PROSITE" id="PS50850"/>
    </source>
</evidence>
<evidence type="ECO:0000256" key="3">
    <source>
        <dbReference type="ARBA" id="ARBA00022692"/>
    </source>
</evidence>
<evidence type="ECO:0000256" key="6">
    <source>
        <dbReference type="SAM" id="Phobius"/>
    </source>
</evidence>
<feature type="transmembrane region" description="Helical" evidence="6">
    <location>
        <begin position="307"/>
        <end position="331"/>
    </location>
</feature>
<feature type="transmembrane region" description="Helical" evidence="6">
    <location>
        <begin position="282"/>
        <end position="301"/>
    </location>
</feature>
<proteinExistence type="predicted"/>
<comment type="subcellular location">
    <subcellularLocation>
        <location evidence="1">Cell membrane</location>
        <topology evidence="1">Multi-pass membrane protein</topology>
    </subcellularLocation>
</comment>
<dbReference type="InterPro" id="IPR004747">
    <property type="entry name" value="CynX-like"/>
</dbReference>
<dbReference type="NCBIfam" id="TIGR00896">
    <property type="entry name" value="CynX"/>
    <property type="match status" value="1"/>
</dbReference>
<keyword evidence="2" id="KW-0813">Transport</keyword>
<protein>
    <submittedName>
        <fullName evidence="8">MFS transporter</fullName>
    </submittedName>
</protein>
<gene>
    <name evidence="8" type="ORF">KS407_04145</name>
</gene>
<dbReference type="Gene3D" id="1.20.1250.20">
    <property type="entry name" value="MFS general substrate transporter like domains"/>
    <property type="match status" value="1"/>
</dbReference>
<dbReference type="InterPro" id="IPR052524">
    <property type="entry name" value="MFS_Cyanate_Porter"/>
</dbReference>
<feature type="transmembrane region" description="Helical" evidence="6">
    <location>
        <begin position="103"/>
        <end position="124"/>
    </location>
</feature>
<keyword evidence="9" id="KW-1185">Reference proteome</keyword>
<dbReference type="RefSeq" id="WP_088075326.1">
    <property type="nucleotide sequence ID" value="NZ_JAHQCR010000020.1"/>
</dbReference>
<evidence type="ECO:0000313" key="8">
    <source>
        <dbReference type="EMBL" id="MBU9720636.1"/>
    </source>
</evidence>
<evidence type="ECO:0000256" key="5">
    <source>
        <dbReference type="ARBA" id="ARBA00023136"/>
    </source>
</evidence>
<evidence type="ECO:0000256" key="2">
    <source>
        <dbReference type="ARBA" id="ARBA00022448"/>
    </source>
</evidence>
<dbReference type="InterPro" id="IPR011701">
    <property type="entry name" value="MFS"/>
</dbReference>
<feature type="domain" description="Major facilitator superfamily (MFS) profile" evidence="7">
    <location>
        <begin position="13"/>
        <end position="400"/>
    </location>
</feature>
<accession>A0ABS6JPZ8</accession>